<dbReference type="CDD" id="cd09804">
    <property type="entry name" value="Dcp1"/>
    <property type="match status" value="1"/>
</dbReference>
<dbReference type="Proteomes" id="UP000292957">
    <property type="component" value="Unassembled WGS sequence"/>
</dbReference>
<evidence type="ECO:0008006" key="7">
    <source>
        <dbReference type="Google" id="ProtNLM"/>
    </source>
</evidence>
<gene>
    <name evidence="6" type="ORF">BD311DRAFT_781097</name>
</gene>
<feature type="compositionally biased region" description="Low complexity" evidence="5">
    <location>
        <begin position="380"/>
        <end position="394"/>
    </location>
</feature>
<dbReference type="GO" id="GO:0000932">
    <property type="term" value="C:P-body"/>
    <property type="evidence" value="ECO:0007669"/>
    <property type="project" value="TreeGrafter"/>
</dbReference>
<reference evidence="6" key="1">
    <citation type="submission" date="2019-01" db="EMBL/GenBank/DDBJ databases">
        <title>Draft genome sequences of three monokaryotic isolates of the white-rot basidiomycete fungus Dichomitus squalens.</title>
        <authorList>
            <consortium name="DOE Joint Genome Institute"/>
            <person name="Lopez S.C."/>
            <person name="Andreopoulos B."/>
            <person name="Pangilinan J."/>
            <person name="Lipzen A."/>
            <person name="Riley R."/>
            <person name="Ahrendt S."/>
            <person name="Ng V."/>
            <person name="Barry K."/>
            <person name="Daum C."/>
            <person name="Grigoriev I.V."/>
            <person name="Hilden K.S."/>
            <person name="Makela M.R."/>
            <person name="de Vries R.P."/>
        </authorList>
    </citation>
    <scope>NUCLEOTIDE SEQUENCE [LARGE SCALE GENOMIC DNA]</scope>
    <source>
        <strain evidence="6">OM18370.1</strain>
    </source>
</reference>
<dbReference type="GO" id="GO:0008047">
    <property type="term" value="F:enzyme activator activity"/>
    <property type="evidence" value="ECO:0007669"/>
    <property type="project" value="InterPro"/>
</dbReference>
<comment type="similarity">
    <text evidence="2">Belongs to the DCP1 family.</text>
</comment>
<proteinExistence type="inferred from homology"/>
<dbReference type="OrthoDB" id="440673at2759"/>
<dbReference type="GO" id="GO:0000290">
    <property type="term" value="P:deadenylation-dependent decapping of nuclear-transcribed mRNA"/>
    <property type="evidence" value="ECO:0007669"/>
    <property type="project" value="InterPro"/>
</dbReference>
<name>A0A4Q9MEY1_9APHY</name>
<dbReference type="InterPro" id="IPR010334">
    <property type="entry name" value="Dcp1"/>
</dbReference>
<protein>
    <recommendedName>
        <fullName evidence="7">WH1 domain-containing protein</fullName>
    </recommendedName>
</protein>
<dbReference type="Gene3D" id="2.30.29.30">
    <property type="entry name" value="Pleckstrin-homology domain (PH domain)/Phosphotyrosine-binding domain (PTB)"/>
    <property type="match status" value="1"/>
</dbReference>
<evidence type="ECO:0000256" key="4">
    <source>
        <dbReference type="ARBA" id="ARBA00022664"/>
    </source>
</evidence>
<evidence type="ECO:0000256" key="1">
    <source>
        <dbReference type="ARBA" id="ARBA00004496"/>
    </source>
</evidence>
<evidence type="ECO:0000256" key="5">
    <source>
        <dbReference type="SAM" id="MobiDB-lite"/>
    </source>
</evidence>
<feature type="compositionally biased region" description="Basic and acidic residues" evidence="5">
    <location>
        <begin position="582"/>
        <end position="605"/>
    </location>
</feature>
<comment type="subcellular location">
    <subcellularLocation>
        <location evidence="1">Cytoplasm</location>
    </subcellularLocation>
</comment>
<dbReference type="GO" id="GO:0006397">
    <property type="term" value="P:mRNA processing"/>
    <property type="evidence" value="ECO:0007669"/>
    <property type="project" value="UniProtKB-KW"/>
</dbReference>
<keyword evidence="3" id="KW-0963">Cytoplasm</keyword>
<sequence length="723" mass="77736">MIPAVYQSNMKVLLRREPTITAIIDQFSHVCLYHHNGQKWEKHGYEGSMFLFEKSTSPPYGFYILNRMGTDDYVRPIYPEDDMEIIGDYLMCRFYPDFTKTRLDMGLPYPIPPEHRATFDMELLRRLPPEELTKNQDKEKKGRSTTLGLWMFATDAREPLKEVMMRLHSHVKQGLPYPEEYRYGPGRPPPPNPHLRTESRASNQASAGSYGDRAPSAVATNGTPVNPAVQSGGAAAPAAAATPAASTSELDKLFAKLITPSPSVNVPPAAAAAEPPKTIHDLFAALSGNSSATKNAPAPPPASVPAVEPSPQTGIALLDSIFASVLPSGPSSTVIAQPTGPLPPRPEEIVIVSPKPTSSALPQILNQDVISSLLGLAPDSRASSAAPSSVGSRRSAQHRYEGDNEFSEGDQTSDGEPRRYNPRPGAKSGKGMPIFAAPQAPSSESEPETSTVNGSRRVPGDVTPRPPAGGVKLPPMSPPQFQQQRTATPNGNTNGKVPLTGAAAQSPAPGSASAPRQRTLVPFEANSDLWPYPRAPLDDRSFENDDVVELDFSDTRALSDPAIFSSRLKDKKEKKDKRERKGRREHEREKAEKADREKAEIEKGWDIPTQTQVQPPYQAAATGPVAEAAKAHAGGPKAPALTKNGKSAGVNGSGAVNGVLAASQDQAPDTVAAKDAILNALLGKGPAQPDIGRNEFIRELLTLIHTDSQFVDKLYQDYLSRSA</sequence>
<dbReference type="Pfam" id="PF06058">
    <property type="entry name" value="DCP1"/>
    <property type="match status" value="1"/>
</dbReference>
<dbReference type="AlphaFoldDB" id="A0A4Q9MEY1"/>
<feature type="compositionally biased region" description="Low complexity" evidence="5">
    <location>
        <begin position="501"/>
        <end position="518"/>
    </location>
</feature>
<dbReference type="SUPFAM" id="SSF50729">
    <property type="entry name" value="PH domain-like"/>
    <property type="match status" value="1"/>
</dbReference>
<evidence type="ECO:0000256" key="3">
    <source>
        <dbReference type="ARBA" id="ARBA00022490"/>
    </source>
</evidence>
<feature type="compositionally biased region" description="Acidic residues" evidence="5">
    <location>
        <begin position="403"/>
        <end position="413"/>
    </location>
</feature>
<dbReference type="EMBL" id="ML143482">
    <property type="protein sequence ID" value="TBU24351.1"/>
    <property type="molecule type" value="Genomic_DNA"/>
</dbReference>
<dbReference type="GO" id="GO:0031087">
    <property type="term" value="P:deadenylation-independent decapping of nuclear-transcribed mRNA"/>
    <property type="evidence" value="ECO:0007669"/>
    <property type="project" value="TreeGrafter"/>
</dbReference>
<accession>A0A4Q9MEY1</accession>
<dbReference type="InterPro" id="IPR011993">
    <property type="entry name" value="PH-like_dom_sf"/>
</dbReference>
<organism evidence="6">
    <name type="scientific">Dichomitus squalens</name>
    <dbReference type="NCBI Taxonomy" id="114155"/>
    <lineage>
        <taxon>Eukaryota</taxon>
        <taxon>Fungi</taxon>
        <taxon>Dikarya</taxon>
        <taxon>Basidiomycota</taxon>
        <taxon>Agaricomycotina</taxon>
        <taxon>Agaricomycetes</taxon>
        <taxon>Polyporales</taxon>
        <taxon>Polyporaceae</taxon>
        <taxon>Dichomitus</taxon>
    </lineage>
</organism>
<evidence type="ECO:0000313" key="6">
    <source>
        <dbReference type="EMBL" id="TBU24351.1"/>
    </source>
</evidence>
<keyword evidence="4" id="KW-0507">mRNA processing</keyword>
<dbReference type="PANTHER" id="PTHR16290:SF0">
    <property type="entry name" value="DECAPPING PROTEIN 1, ISOFORM A"/>
    <property type="match status" value="1"/>
</dbReference>
<feature type="compositionally biased region" description="Polar residues" evidence="5">
    <location>
        <begin position="479"/>
        <end position="495"/>
    </location>
</feature>
<dbReference type="PANTHER" id="PTHR16290">
    <property type="entry name" value="TRANSCRIPTION FACTOR SMIF DECAPPING ENZYME DCP1"/>
    <property type="match status" value="1"/>
</dbReference>
<feature type="region of interest" description="Disordered" evidence="5">
    <location>
        <begin position="178"/>
        <end position="231"/>
    </location>
</feature>
<evidence type="ECO:0000256" key="2">
    <source>
        <dbReference type="ARBA" id="ARBA00008778"/>
    </source>
</evidence>
<dbReference type="GO" id="GO:0003729">
    <property type="term" value="F:mRNA binding"/>
    <property type="evidence" value="ECO:0007669"/>
    <property type="project" value="TreeGrafter"/>
</dbReference>
<feature type="compositionally biased region" description="Low complexity" evidence="5">
    <location>
        <begin position="623"/>
        <end position="640"/>
    </location>
</feature>
<feature type="region of interest" description="Disordered" evidence="5">
    <location>
        <begin position="379"/>
        <end position="646"/>
    </location>
</feature>